<dbReference type="AlphaFoldDB" id="A0A6G4X3K9"/>
<dbReference type="Proteomes" id="UP000477722">
    <property type="component" value="Unassembled WGS sequence"/>
</dbReference>
<name>A0A6G4X3K9_9ACTN</name>
<reference evidence="2 3" key="1">
    <citation type="submission" date="2020-02" db="EMBL/GenBank/DDBJ databases">
        <title>Whole-genome analyses of novel actinobacteria.</title>
        <authorList>
            <person name="Sahin N."/>
            <person name="Tatar D."/>
        </authorList>
    </citation>
    <scope>NUCLEOTIDE SEQUENCE [LARGE SCALE GENOMIC DNA]</scope>
    <source>
        <strain evidence="2 3">SB3404</strain>
    </source>
</reference>
<dbReference type="InterPro" id="IPR010982">
    <property type="entry name" value="Lambda_DNA-bd_dom_sf"/>
</dbReference>
<evidence type="ECO:0000313" key="2">
    <source>
        <dbReference type="EMBL" id="NGO71324.1"/>
    </source>
</evidence>
<dbReference type="Gene3D" id="1.10.260.40">
    <property type="entry name" value="lambda repressor-like DNA-binding domains"/>
    <property type="match status" value="1"/>
</dbReference>
<protein>
    <submittedName>
        <fullName evidence="2">Helix-turn-helix transcriptional regulator</fullName>
    </submittedName>
</protein>
<gene>
    <name evidence="2" type="ORF">G5C65_23810</name>
</gene>
<dbReference type="RefSeq" id="WP_165300963.1">
    <property type="nucleotide sequence ID" value="NZ_JAAKZZ010000289.1"/>
</dbReference>
<evidence type="ECO:0000313" key="3">
    <source>
        <dbReference type="Proteomes" id="UP000477722"/>
    </source>
</evidence>
<evidence type="ECO:0000259" key="1">
    <source>
        <dbReference type="PROSITE" id="PS50943"/>
    </source>
</evidence>
<dbReference type="Pfam" id="PF13560">
    <property type="entry name" value="HTH_31"/>
    <property type="match status" value="1"/>
</dbReference>
<dbReference type="PROSITE" id="PS50943">
    <property type="entry name" value="HTH_CROC1"/>
    <property type="match status" value="1"/>
</dbReference>
<dbReference type="Pfam" id="PF19054">
    <property type="entry name" value="DUF5753"/>
    <property type="match status" value="1"/>
</dbReference>
<dbReference type="SUPFAM" id="SSF47413">
    <property type="entry name" value="lambda repressor-like DNA-binding domains"/>
    <property type="match status" value="1"/>
</dbReference>
<feature type="domain" description="HTH cro/C1-type" evidence="1">
    <location>
        <begin position="21"/>
        <end position="74"/>
    </location>
</feature>
<dbReference type="EMBL" id="JAAKZZ010000289">
    <property type="protein sequence ID" value="NGO71324.1"/>
    <property type="molecule type" value="Genomic_DNA"/>
</dbReference>
<organism evidence="2 3">
    <name type="scientific">Streptomyces boncukensis</name>
    <dbReference type="NCBI Taxonomy" id="2711219"/>
    <lineage>
        <taxon>Bacteria</taxon>
        <taxon>Bacillati</taxon>
        <taxon>Actinomycetota</taxon>
        <taxon>Actinomycetes</taxon>
        <taxon>Kitasatosporales</taxon>
        <taxon>Streptomycetaceae</taxon>
        <taxon>Streptomyces</taxon>
    </lineage>
</organism>
<accession>A0A6G4X3K9</accession>
<dbReference type="InterPro" id="IPR001387">
    <property type="entry name" value="Cro/C1-type_HTH"/>
</dbReference>
<comment type="caution">
    <text evidence="2">The sequence shown here is derived from an EMBL/GenBank/DDBJ whole genome shotgun (WGS) entry which is preliminary data.</text>
</comment>
<dbReference type="SMART" id="SM00530">
    <property type="entry name" value="HTH_XRE"/>
    <property type="match status" value="1"/>
</dbReference>
<keyword evidence="3" id="KW-1185">Reference proteome</keyword>
<proteinExistence type="predicted"/>
<dbReference type="CDD" id="cd00093">
    <property type="entry name" value="HTH_XRE"/>
    <property type="match status" value="1"/>
</dbReference>
<dbReference type="InterPro" id="IPR043917">
    <property type="entry name" value="DUF5753"/>
</dbReference>
<dbReference type="GO" id="GO:0003677">
    <property type="term" value="F:DNA binding"/>
    <property type="evidence" value="ECO:0007669"/>
    <property type="project" value="InterPro"/>
</dbReference>
<sequence length="269" mass="29944">MPAARELNPSRSLATFIGHKIRRGRESRGWRQEDLASKVFISRVRVTKIELGTDPPNPALAGRFDKVLGFEDELTNLSTVLMNSAMRDYAKTYLSRQLEAATMHDFSVVVPGLLQTEDYARAMMSVGLAGDTSEIERAVERRVARQQIWAREDPPWMWIILDAAVLSRATGGRSTMHGQLKKIREMIERPHINVQILPMNTTGIAGSTSLLTMPNGDRGAYTEGFLTGAYSEELSQVARVQRVYDQLRASALSADASGELIEKAIEEHT</sequence>